<dbReference type="AlphaFoldDB" id="A0A1M7YGE6"/>
<keyword evidence="2" id="KW-1185">Reference proteome</keyword>
<name>A0A1M7YGE6_9BACT</name>
<evidence type="ECO:0000313" key="1">
    <source>
        <dbReference type="EMBL" id="SHO51656.1"/>
    </source>
</evidence>
<reference evidence="1 2" key="1">
    <citation type="submission" date="2016-12" db="EMBL/GenBank/DDBJ databases">
        <authorList>
            <person name="Song W.-J."/>
            <person name="Kurnit D.M."/>
        </authorList>
    </citation>
    <scope>NUCLEOTIDE SEQUENCE [LARGE SCALE GENOMIC DNA]</scope>
    <source>
        <strain evidence="1 2">DSM 18488</strain>
    </source>
</reference>
<organism evidence="1 2">
    <name type="scientific">Desulfopila aestuarii DSM 18488</name>
    <dbReference type="NCBI Taxonomy" id="1121416"/>
    <lineage>
        <taxon>Bacteria</taxon>
        <taxon>Pseudomonadati</taxon>
        <taxon>Thermodesulfobacteriota</taxon>
        <taxon>Desulfobulbia</taxon>
        <taxon>Desulfobulbales</taxon>
        <taxon>Desulfocapsaceae</taxon>
        <taxon>Desulfopila</taxon>
    </lineage>
</organism>
<sequence>MDYLACPDSHHETDRFIGCIVAHIQYGFQFLRAFNIELKWSYIGKLEM</sequence>
<dbReference type="EMBL" id="FRFE01000027">
    <property type="protein sequence ID" value="SHO51656.1"/>
    <property type="molecule type" value="Genomic_DNA"/>
</dbReference>
<dbReference type="Proteomes" id="UP000184603">
    <property type="component" value="Unassembled WGS sequence"/>
</dbReference>
<accession>A0A1M7YGE6</accession>
<evidence type="ECO:0000313" key="2">
    <source>
        <dbReference type="Proteomes" id="UP000184603"/>
    </source>
</evidence>
<proteinExistence type="predicted"/>
<protein>
    <submittedName>
        <fullName evidence="1">Uncharacterized protein</fullName>
    </submittedName>
</protein>
<gene>
    <name evidence="1" type="ORF">SAMN02745220_04127</name>
</gene>